<name>A0A5R9KT09_9BACT</name>
<evidence type="ECO:0000313" key="3">
    <source>
        <dbReference type="EMBL" id="TLU99297.1"/>
    </source>
</evidence>
<organism evidence="3 4">
    <name type="scientific">Dyadobacter luticola</name>
    <dbReference type="NCBI Taxonomy" id="1979387"/>
    <lineage>
        <taxon>Bacteria</taxon>
        <taxon>Pseudomonadati</taxon>
        <taxon>Bacteroidota</taxon>
        <taxon>Cytophagia</taxon>
        <taxon>Cytophagales</taxon>
        <taxon>Spirosomataceae</taxon>
        <taxon>Dyadobacter</taxon>
    </lineage>
</organism>
<feature type="domain" description="Secretion system C-terminal sorting" evidence="2">
    <location>
        <begin position="43"/>
        <end position="109"/>
    </location>
</feature>
<evidence type="ECO:0000313" key="4">
    <source>
        <dbReference type="Proteomes" id="UP000306402"/>
    </source>
</evidence>
<dbReference type="OrthoDB" id="961604at2"/>
<feature type="signal peptide" evidence="1">
    <location>
        <begin position="1"/>
        <end position="24"/>
    </location>
</feature>
<dbReference type="EMBL" id="VCEJ01000005">
    <property type="protein sequence ID" value="TLU99297.1"/>
    <property type="molecule type" value="Genomic_DNA"/>
</dbReference>
<dbReference type="NCBIfam" id="TIGR04183">
    <property type="entry name" value="Por_Secre_tail"/>
    <property type="match status" value="1"/>
</dbReference>
<protein>
    <submittedName>
        <fullName evidence="3">T9SS type A sorting domain-containing protein</fullName>
    </submittedName>
</protein>
<sequence>MKTSFRTFALAAAFTTVFAFNSFADEKETKKAGFATGVFASQSGKIHINVDKYVHENTLITVSDAAGKLMYREVVAKDVEKFRTSLNVNDLPAGTYRINISSKSGSETKSFELTEKKAEREISVK</sequence>
<keyword evidence="4" id="KW-1185">Reference proteome</keyword>
<dbReference type="AlphaFoldDB" id="A0A5R9KT09"/>
<dbReference type="Proteomes" id="UP000306402">
    <property type="component" value="Unassembled WGS sequence"/>
</dbReference>
<proteinExistence type="predicted"/>
<feature type="chain" id="PRO_5024432049" evidence="1">
    <location>
        <begin position="25"/>
        <end position="125"/>
    </location>
</feature>
<evidence type="ECO:0000259" key="2">
    <source>
        <dbReference type="Pfam" id="PF18962"/>
    </source>
</evidence>
<accession>A0A5R9KT09</accession>
<evidence type="ECO:0000256" key="1">
    <source>
        <dbReference type="SAM" id="SignalP"/>
    </source>
</evidence>
<gene>
    <name evidence="3" type="ORF">FEN17_22285</name>
</gene>
<dbReference type="RefSeq" id="WP_138367587.1">
    <property type="nucleotide sequence ID" value="NZ_VCEJ01000005.1"/>
</dbReference>
<dbReference type="InterPro" id="IPR026444">
    <property type="entry name" value="Secre_tail"/>
</dbReference>
<keyword evidence="1" id="KW-0732">Signal</keyword>
<comment type="caution">
    <text evidence="3">The sequence shown here is derived from an EMBL/GenBank/DDBJ whole genome shotgun (WGS) entry which is preliminary data.</text>
</comment>
<reference evidence="3 4" key="1">
    <citation type="submission" date="2019-05" db="EMBL/GenBank/DDBJ databases">
        <authorList>
            <person name="Qu J.-H."/>
        </authorList>
    </citation>
    <scope>NUCLEOTIDE SEQUENCE [LARGE SCALE GENOMIC DNA]</scope>
    <source>
        <strain evidence="3 4">T17</strain>
    </source>
</reference>
<dbReference type="Pfam" id="PF18962">
    <property type="entry name" value="Por_Secre_tail"/>
    <property type="match status" value="1"/>
</dbReference>